<reference evidence="13 14" key="1">
    <citation type="submission" date="2017-10" db="EMBL/GenBank/DDBJ databases">
        <title>Nyctiphanis sp. nov., isolated from the stomach of the euphausiid Nyctiphanes simplex (Hansen, 1911) in the Gulf of California.</title>
        <authorList>
            <person name="Gomez-Gil B."/>
            <person name="Aguilar-Mendez M."/>
            <person name="Lopez-Cortes A."/>
            <person name="Gomez-Gutierrez J."/>
            <person name="Roque A."/>
            <person name="Lang E."/>
            <person name="Gonzalez-Castillo A."/>
        </authorList>
    </citation>
    <scope>NUCLEOTIDE SEQUENCE [LARGE SCALE GENOMIC DNA]</scope>
    <source>
        <strain evidence="13 14">CAIM 600</strain>
    </source>
</reference>
<dbReference type="CDD" id="cd00082">
    <property type="entry name" value="HisKA"/>
    <property type="match status" value="1"/>
</dbReference>
<evidence type="ECO:0000256" key="9">
    <source>
        <dbReference type="ARBA" id="ARBA00022840"/>
    </source>
</evidence>
<dbReference type="PROSITE" id="PS50109">
    <property type="entry name" value="HIS_KIN"/>
    <property type="match status" value="1"/>
</dbReference>
<dbReference type="NCBIfam" id="TIGR03785">
    <property type="entry name" value="marine_sort_HK"/>
    <property type="match status" value="1"/>
</dbReference>
<dbReference type="InterPro" id="IPR003594">
    <property type="entry name" value="HATPase_dom"/>
</dbReference>
<dbReference type="InterPro" id="IPR050980">
    <property type="entry name" value="2C_sensor_his_kinase"/>
</dbReference>
<dbReference type="InterPro" id="IPR003661">
    <property type="entry name" value="HisK_dim/P_dom"/>
</dbReference>
<comment type="catalytic activity">
    <reaction evidence="1">
        <text>ATP + protein L-histidine = ADP + protein N-phospho-L-histidine.</text>
        <dbReference type="EC" id="2.7.13.3"/>
    </reaction>
</comment>
<protein>
    <recommendedName>
        <fullName evidence="3">histidine kinase</fullName>
        <ecNumber evidence="3">2.7.13.3</ecNumber>
    </recommendedName>
</protein>
<keyword evidence="10" id="KW-0472">Membrane</keyword>
<evidence type="ECO:0000313" key="14">
    <source>
        <dbReference type="Proteomes" id="UP000290287"/>
    </source>
</evidence>
<dbReference type="Pfam" id="PF00512">
    <property type="entry name" value="HisKA"/>
    <property type="match status" value="1"/>
</dbReference>
<dbReference type="PROSITE" id="PS50885">
    <property type="entry name" value="HAMP"/>
    <property type="match status" value="1"/>
</dbReference>
<dbReference type="Gene3D" id="3.30.565.10">
    <property type="entry name" value="Histidine kinase-like ATPase, C-terminal domain"/>
    <property type="match status" value="1"/>
</dbReference>
<dbReference type="EMBL" id="PEIB01000002">
    <property type="protein sequence ID" value="RXJ74674.1"/>
    <property type="molecule type" value="Genomic_DNA"/>
</dbReference>
<comment type="caution">
    <text evidence="13">The sequence shown here is derived from an EMBL/GenBank/DDBJ whole genome shotgun (WGS) entry which is preliminary data.</text>
</comment>
<keyword evidence="10" id="KW-1133">Transmembrane helix</keyword>
<accession>A0A4Q0YWM3</accession>
<dbReference type="GO" id="GO:0005524">
    <property type="term" value="F:ATP binding"/>
    <property type="evidence" value="ECO:0007669"/>
    <property type="project" value="UniProtKB-KW"/>
</dbReference>
<dbReference type="SUPFAM" id="SSF49344">
    <property type="entry name" value="CBD9-like"/>
    <property type="match status" value="1"/>
</dbReference>
<dbReference type="AlphaFoldDB" id="A0A4Q0YWM3"/>
<dbReference type="PANTHER" id="PTHR44936:SF10">
    <property type="entry name" value="SENSOR PROTEIN RSTB"/>
    <property type="match status" value="1"/>
</dbReference>
<dbReference type="SUPFAM" id="SSF47384">
    <property type="entry name" value="Homodimeric domain of signal transducing histidine kinase"/>
    <property type="match status" value="1"/>
</dbReference>
<feature type="domain" description="Histidine kinase" evidence="11">
    <location>
        <begin position="514"/>
        <end position="729"/>
    </location>
</feature>
<evidence type="ECO:0000256" key="3">
    <source>
        <dbReference type="ARBA" id="ARBA00012438"/>
    </source>
</evidence>
<organism evidence="13 14">
    <name type="scientific">Veronia nyctiphanis</name>
    <dbReference type="NCBI Taxonomy" id="1278244"/>
    <lineage>
        <taxon>Bacteria</taxon>
        <taxon>Pseudomonadati</taxon>
        <taxon>Pseudomonadota</taxon>
        <taxon>Gammaproteobacteria</taxon>
        <taxon>Vibrionales</taxon>
        <taxon>Vibrionaceae</taxon>
        <taxon>Veronia</taxon>
    </lineage>
</organism>
<proteinExistence type="predicted"/>
<dbReference type="Proteomes" id="UP000290287">
    <property type="component" value="Unassembled WGS sequence"/>
</dbReference>
<dbReference type="Gene3D" id="6.10.340.10">
    <property type="match status" value="1"/>
</dbReference>
<evidence type="ECO:0000313" key="13">
    <source>
        <dbReference type="EMBL" id="RXJ74674.1"/>
    </source>
</evidence>
<dbReference type="SMART" id="SM00304">
    <property type="entry name" value="HAMP"/>
    <property type="match status" value="1"/>
</dbReference>
<evidence type="ECO:0000256" key="2">
    <source>
        <dbReference type="ARBA" id="ARBA00004651"/>
    </source>
</evidence>
<evidence type="ECO:0000256" key="6">
    <source>
        <dbReference type="ARBA" id="ARBA00022679"/>
    </source>
</evidence>
<evidence type="ECO:0000256" key="8">
    <source>
        <dbReference type="ARBA" id="ARBA00022777"/>
    </source>
</evidence>
<keyword evidence="8 13" id="KW-0418">Kinase</keyword>
<dbReference type="Gene3D" id="2.60.40.1190">
    <property type="match status" value="1"/>
</dbReference>
<evidence type="ECO:0000259" key="12">
    <source>
        <dbReference type="PROSITE" id="PS50885"/>
    </source>
</evidence>
<dbReference type="Gene3D" id="1.10.287.130">
    <property type="match status" value="1"/>
</dbReference>
<keyword evidence="4" id="KW-1003">Cell membrane</keyword>
<keyword evidence="7" id="KW-0547">Nucleotide-binding</keyword>
<sequence length="729" mass="81387">MRRLLLPVWRSLAGIRTKVILLSTLLFLLPVIGYNYIWELEKVLLQGQEQTLMGSARSLAMMLNQQPVLLEEQAKTQPQIEQGKDLYAIRLNHPIVLDGYTQDWAPYDKTSFIYSGSSVRFSRGLYRSKNFNLSAVTASAENRVYLLLNVIDIAPILKRPGSANVDRNDHVVVALTTKAGEFKRYLIATNESGPAQVYSVNHDTESDTNSFLQTNDLQAFWKVTETGHTIEVSIPDWLIGEKLGFEFFNVNDRFNREVETIVGSASINSADRLGTFLVTSPDVEKVIKRMGNNGTRFWVVDRHGRAIAKSGDIKSANGVWETSVKYQESPAVVSSWLNMDWLSPIYYKVLERPPEDFIDSMQHASVYRGVDVQQALLGRPYANWRMSDDQKARILSAAYPIWLDGSVVGAVIAEETTNGIQTLRNKALEQLFNVLLAVIITGVVVMLLFGSHISKRVRRLRDEADSAIDTQGRVLAPISPTNSQDEIGDLSRTITSMLNRLSAYHGYLEKMPSSLSHELRTPVAVVRSSLENLSMVTQDQDQQRYIERAQEGVSRLALILSNMTEATRLEQSFVHAEKHTFPLNDVVKGCVQGYEMAYAPHPIQANVTDTIIRMNGVPEYIAQLLDKLVANAIEFSQTDNPIDVTLKPLGKVAFITVSNKGPLLAEGMGEQLVNSMVSVRAETQKSDKPHLGLGLYIARLIAEFHNGSLSIANRPDQSGVIVEVRLIID</sequence>
<feature type="domain" description="HAMP" evidence="12">
    <location>
        <begin position="451"/>
        <end position="506"/>
    </location>
</feature>
<evidence type="ECO:0000256" key="5">
    <source>
        <dbReference type="ARBA" id="ARBA00022553"/>
    </source>
</evidence>
<dbReference type="InterPro" id="IPR005467">
    <property type="entry name" value="His_kinase_dom"/>
</dbReference>
<dbReference type="SUPFAM" id="SSF55874">
    <property type="entry name" value="ATPase domain of HSP90 chaperone/DNA topoisomerase II/histidine kinase"/>
    <property type="match status" value="1"/>
</dbReference>
<keyword evidence="10" id="KW-0812">Transmembrane</keyword>
<evidence type="ECO:0000256" key="7">
    <source>
        <dbReference type="ARBA" id="ARBA00022741"/>
    </source>
</evidence>
<dbReference type="InterPro" id="IPR036097">
    <property type="entry name" value="HisK_dim/P_sf"/>
</dbReference>
<dbReference type="SMART" id="SM00387">
    <property type="entry name" value="HATPase_c"/>
    <property type="match status" value="1"/>
</dbReference>
<dbReference type="InterPro" id="IPR003660">
    <property type="entry name" value="HAMP_dom"/>
</dbReference>
<gene>
    <name evidence="13" type="primary">pdsS</name>
    <name evidence="13" type="ORF">CS022_03400</name>
</gene>
<keyword evidence="5" id="KW-0597">Phosphoprotein</keyword>
<keyword evidence="14" id="KW-1185">Reference proteome</keyword>
<keyword evidence="6" id="KW-0808">Transferase</keyword>
<dbReference type="InterPro" id="IPR036890">
    <property type="entry name" value="HATPase_C_sf"/>
</dbReference>
<dbReference type="OrthoDB" id="6735159at2"/>
<evidence type="ECO:0000256" key="4">
    <source>
        <dbReference type="ARBA" id="ARBA00022475"/>
    </source>
</evidence>
<dbReference type="Pfam" id="PF02518">
    <property type="entry name" value="HATPase_c"/>
    <property type="match status" value="1"/>
</dbReference>
<comment type="subcellular location">
    <subcellularLocation>
        <location evidence="2">Cell membrane</location>
        <topology evidence="2">Multi-pass membrane protein</topology>
    </subcellularLocation>
</comment>
<dbReference type="SMART" id="SM00388">
    <property type="entry name" value="HisKA"/>
    <property type="match status" value="1"/>
</dbReference>
<name>A0A4Q0YWM3_9GAMM</name>
<dbReference type="GO" id="GO:0000155">
    <property type="term" value="F:phosphorelay sensor kinase activity"/>
    <property type="evidence" value="ECO:0007669"/>
    <property type="project" value="InterPro"/>
</dbReference>
<evidence type="ECO:0000256" key="10">
    <source>
        <dbReference type="SAM" id="Phobius"/>
    </source>
</evidence>
<dbReference type="GO" id="GO:0005886">
    <property type="term" value="C:plasma membrane"/>
    <property type="evidence" value="ECO:0007669"/>
    <property type="project" value="UniProtKB-SubCell"/>
</dbReference>
<dbReference type="PANTHER" id="PTHR44936">
    <property type="entry name" value="SENSOR PROTEIN CREC"/>
    <property type="match status" value="1"/>
</dbReference>
<evidence type="ECO:0000256" key="1">
    <source>
        <dbReference type="ARBA" id="ARBA00000085"/>
    </source>
</evidence>
<keyword evidence="9" id="KW-0067">ATP-binding</keyword>
<dbReference type="InterPro" id="IPR022510">
    <property type="entry name" value="Sortase_His-kinase"/>
</dbReference>
<feature type="transmembrane region" description="Helical" evidence="10">
    <location>
        <begin position="431"/>
        <end position="451"/>
    </location>
</feature>
<evidence type="ECO:0000259" key="11">
    <source>
        <dbReference type="PROSITE" id="PS50109"/>
    </source>
</evidence>
<dbReference type="EC" id="2.7.13.3" evidence="3"/>